<dbReference type="PROSITE" id="PS00039">
    <property type="entry name" value="DEAD_ATP_HELICASE"/>
    <property type="match status" value="1"/>
</dbReference>
<dbReference type="EC" id="3.6.4.13" evidence="7"/>
<protein>
    <recommendedName>
        <fullName evidence="7">ATP-dependent RNA helicase</fullName>
        <ecNumber evidence="7">3.6.4.13</ecNumber>
    </recommendedName>
</protein>
<accession>A0AAD2CSS6</accession>
<dbReference type="InterPro" id="IPR000629">
    <property type="entry name" value="RNA-helicase_DEAD-box_CS"/>
</dbReference>
<dbReference type="PANTHER" id="PTHR24031">
    <property type="entry name" value="RNA HELICASE"/>
    <property type="match status" value="1"/>
</dbReference>
<evidence type="ECO:0000256" key="2">
    <source>
        <dbReference type="ARBA" id="ARBA00022801"/>
    </source>
</evidence>
<feature type="region of interest" description="Disordered" evidence="8">
    <location>
        <begin position="41"/>
        <end position="71"/>
    </location>
</feature>
<evidence type="ECO:0000259" key="11">
    <source>
        <dbReference type="PROSITE" id="PS51194"/>
    </source>
</evidence>
<dbReference type="PROSITE" id="PS51192">
    <property type="entry name" value="HELICASE_ATP_BIND_1"/>
    <property type="match status" value="1"/>
</dbReference>
<evidence type="ECO:0000256" key="8">
    <source>
        <dbReference type="SAM" id="MobiDB-lite"/>
    </source>
</evidence>
<dbReference type="GO" id="GO:0005524">
    <property type="term" value="F:ATP binding"/>
    <property type="evidence" value="ECO:0007669"/>
    <property type="project" value="UniProtKB-UniRule"/>
</dbReference>
<feature type="chain" id="PRO_5042163971" description="ATP-dependent RNA helicase" evidence="9">
    <location>
        <begin position="16"/>
        <end position="579"/>
    </location>
</feature>
<gene>
    <name evidence="12" type="ORF">CYCCA115_LOCUS6898</name>
</gene>
<comment type="catalytic activity">
    <reaction evidence="7">
        <text>ATP + H2O = ADP + phosphate + H(+)</text>
        <dbReference type="Rhea" id="RHEA:13065"/>
        <dbReference type="ChEBI" id="CHEBI:15377"/>
        <dbReference type="ChEBI" id="CHEBI:15378"/>
        <dbReference type="ChEBI" id="CHEBI:30616"/>
        <dbReference type="ChEBI" id="CHEBI:43474"/>
        <dbReference type="ChEBI" id="CHEBI:456216"/>
        <dbReference type="EC" id="3.6.4.13"/>
    </reaction>
</comment>
<dbReference type="CDD" id="cd18787">
    <property type="entry name" value="SF2_C_DEAD"/>
    <property type="match status" value="1"/>
</dbReference>
<dbReference type="InterPro" id="IPR014001">
    <property type="entry name" value="Helicase_ATP-bd"/>
</dbReference>
<dbReference type="GO" id="GO:0003724">
    <property type="term" value="F:RNA helicase activity"/>
    <property type="evidence" value="ECO:0007669"/>
    <property type="project" value="UniProtKB-EC"/>
</dbReference>
<feature type="domain" description="Helicase ATP-binding" evidence="10">
    <location>
        <begin position="128"/>
        <end position="315"/>
    </location>
</feature>
<evidence type="ECO:0000256" key="4">
    <source>
        <dbReference type="ARBA" id="ARBA00022840"/>
    </source>
</evidence>
<evidence type="ECO:0000256" key="9">
    <source>
        <dbReference type="SAM" id="SignalP"/>
    </source>
</evidence>
<dbReference type="Proteomes" id="UP001295423">
    <property type="component" value="Unassembled WGS sequence"/>
</dbReference>
<comment type="domain">
    <text evidence="7">The Q motif is unique to and characteristic of the DEAD box family of RNA helicases and controls ATP binding and hydrolysis.</text>
</comment>
<keyword evidence="2 6" id="KW-0378">Hydrolase</keyword>
<dbReference type="InterPro" id="IPR001650">
    <property type="entry name" value="Helicase_C-like"/>
</dbReference>
<evidence type="ECO:0000256" key="3">
    <source>
        <dbReference type="ARBA" id="ARBA00022806"/>
    </source>
</evidence>
<comment type="function">
    <text evidence="7">RNA helicase.</text>
</comment>
<organism evidence="12 13">
    <name type="scientific">Cylindrotheca closterium</name>
    <dbReference type="NCBI Taxonomy" id="2856"/>
    <lineage>
        <taxon>Eukaryota</taxon>
        <taxon>Sar</taxon>
        <taxon>Stramenopiles</taxon>
        <taxon>Ochrophyta</taxon>
        <taxon>Bacillariophyta</taxon>
        <taxon>Bacillariophyceae</taxon>
        <taxon>Bacillariophycidae</taxon>
        <taxon>Bacillariales</taxon>
        <taxon>Bacillariaceae</taxon>
        <taxon>Cylindrotheca</taxon>
    </lineage>
</organism>
<evidence type="ECO:0000256" key="1">
    <source>
        <dbReference type="ARBA" id="ARBA00022741"/>
    </source>
</evidence>
<keyword evidence="9" id="KW-0732">Signal</keyword>
<dbReference type="AlphaFoldDB" id="A0AAD2CSS6"/>
<dbReference type="Pfam" id="PF00271">
    <property type="entry name" value="Helicase_C"/>
    <property type="match status" value="1"/>
</dbReference>
<dbReference type="EMBL" id="CAKOGP040000890">
    <property type="protein sequence ID" value="CAJ1940154.1"/>
    <property type="molecule type" value="Genomic_DNA"/>
</dbReference>
<evidence type="ECO:0000256" key="6">
    <source>
        <dbReference type="RuleBase" id="RU000492"/>
    </source>
</evidence>
<evidence type="ECO:0000256" key="7">
    <source>
        <dbReference type="RuleBase" id="RU365068"/>
    </source>
</evidence>
<dbReference type="Pfam" id="PF00270">
    <property type="entry name" value="DEAD"/>
    <property type="match status" value="1"/>
</dbReference>
<keyword evidence="13" id="KW-1185">Reference proteome</keyword>
<dbReference type="InterPro" id="IPR027417">
    <property type="entry name" value="P-loop_NTPase"/>
</dbReference>
<comment type="similarity">
    <text evidence="6">Belongs to the DEAD box helicase family.</text>
</comment>
<keyword evidence="3 6" id="KW-0347">Helicase</keyword>
<evidence type="ECO:0000256" key="5">
    <source>
        <dbReference type="ARBA" id="ARBA00022884"/>
    </source>
</evidence>
<keyword evidence="1 6" id="KW-0547">Nucleotide-binding</keyword>
<keyword evidence="5 7" id="KW-0694">RNA-binding</keyword>
<dbReference type="PROSITE" id="PS51194">
    <property type="entry name" value="HELICASE_CTER"/>
    <property type="match status" value="1"/>
</dbReference>
<evidence type="ECO:0000313" key="13">
    <source>
        <dbReference type="Proteomes" id="UP001295423"/>
    </source>
</evidence>
<evidence type="ECO:0000259" key="10">
    <source>
        <dbReference type="PROSITE" id="PS51192"/>
    </source>
</evidence>
<keyword evidence="4 6" id="KW-0067">ATP-binding</keyword>
<feature type="compositionally biased region" description="Basic residues" evidence="8">
    <location>
        <begin position="47"/>
        <end position="60"/>
    </location>
</feature>
<comment type="caution">
    <text evidence="12">The sequence shown here is derived from an EMBL/GenBank/DDBJ whole genome shotgun (WGS) entry which is preliminary data.</text>
</comment>
<dbReference type="GO" id="GO:0003723">
    <property type="term" value="F:RNA binding"/>
    <property type="evidence" value="ECO:0007669"/>
    <property type="project" value="UniProtKB-UniRule"/>
</dbReference>
<feature type="signal peptide" evidence="9">
    <location>
        <begin position="1"/>
        <end position="15"/>
    </location>
</feature>
<name>A0AAD2CSS6_9STRA</name>
<dbReference type="SMART" id="SM00490">
    <property type="entry name" value="HELICc"/>
    <property type="match status" value="1"/>
</dbReference>
<dbReference type="Gene3D" id="3.40.50.300">
    <property type="entry name" value="P-loop containing nucleotide triphosphate hydrolases"/>
    <property type="match status" value="2"/>
</dbReference>
<reference evidence="12" key="1">
    <citation type="submission" date="2023-08" db="EMBL/GenBank/DDBJ databases">
        <authorList>
            <person name="Audoor S."/>
            <person name="Bilcke G."/>
        </authorList>
    </citation>
    <scope>NUCLEOTIDE SEQUENCE</scope>
</reference>
<sequence length="579" mass="64970">MKVFLFLLLVSLASGFLPFNDGIRIRSSLVVAVSDSDYEDESQSSSKRIRRPTRIRPKRPSKVDGGSGGNIESRIKEAQARHQEALQDPTLLSNTKFSDRSDINPALKRGITEVLGLQTMTQIQAKVYQEALSGDSILGRSKTGTGKTLAFLLPVVERLLAFDPDMYRPGKNIGIIVVAPTRELAIQIADQAKSLTTYLNDFEVACIYGGTKMQRDMRMLSPRLPSILVATPGRLLVHLENTRVERQKFSDIAEDTNIIVLDEADRLFESFPKEINTILSFLPRATKRQTLLFSATMPKRFRFFLRENMKIDYKEIDCVESDRSSRKSETNLRAQQFFHQLDSMEHYVPALVGLIQREMKKEKDYKIIVFFPAGRLVRFFSQFFSIGLEIPVLEIHSRMSQASRNRASTTFRNMKRGILFTSDVSARGIDYPGISLVVQYGTPSSRSNYIHRLGRTARAGRQGQGLLIALPFEEKQLDSITRFDLHLDSGDFSALDHKTNEMVETAKSKIKSGHAVLTTNAEAACKAFLSYYSGYGSLKPADVVRYSEEFALGIGLSTVPPVESKVAERLGVQGLVNEI</sequence>
<dbReference type="SUPFAM" id="SSF52540">
    <property type="entry name" value="P-loop containing nucleoside triphosphate hydrolases"/>
    <property type="match status" value="1"/>
</dbReference>
<dbReference type="SMART" id="SM00487">
    <property type="entry name" value="DEXDc"/>
    <property type="match status" value="1"/>
</dbReference>
<feature type="domain" description="Helicase C-terminal" evidence="11">
    <location>
        <begin position="347"/>
        <end position="510"/>
    </location>
</feature>
<dbReference type="InterPro" id="IPR011545">
    <property type="entry name" value="DEAD/DEAH_box_helicase_dom"/>
</dbReference>
<dbReference type="GO" id="GO:0016787">
    <property type="term" value="F:hydrolase activity"/>
    <property type="evidence" value="ECO:0007669"/>
    <property type="project" value="UniProtKB-KW"/>
</dbReference>
<proteinExistence type="inferred from homology"/>
<evidence type="ECO:0000313" key="12">
    <source>
        <dbReference type="EMBL" id="CAJ1940154.1"/>
    </source>
</evidence>